<dbReference type="PANTHER" id="PTHR43736">
    <property type="entry name" value="ADP-RIBOSE PYROPHOSPHATASE"/>
    <property type="match status" value="1"/>
</dbReference>
<name>A0A5D4MHV1_9BACI</name>
<evidence type="ECO:0000259" key="3">
    <source>
        <dbReference type="PROSITE" id="PS51462"/>
    </source>
</evidence>
<reference evidence="4 5" key="1">
    <citation type="submission" date="2019-08" db="EMBL/GenBank/DDBJ databases">
        <title>Bacillus genomes from the desert of Cuatro Cienegas, Coahuila.</title>
        <authorList>
            <person name="Olmedo-Alvarez G."/>
        </authorList>
    </citation>
    <scope>NUCLEOTIDE SEQUENCE [LARGE SCALE GENOMIC DNA]</scope>
    <source>
        <strain evidence="4 5">CH128b_4D</strain>
    </source>
</reference>
<feature type="domain" description="Nudix hydrolase" evidence="3">
    <location>
        <begin position="10"/>
        <end position="142"/>
    </location>
</feature>
<accession>A0A5D4MHV1</accession>
<keyword evidence="2" id="KW-0378">Hydrolase</keyword>
<dbReference type="PANTHER" id="PTHR43736:SF1">
    <property type="entry name" value="DIHYDRONEOPTERIN TRIPHOSPHATE DIPHOSPHATASE"/>
    <property type="match status" value="1"/>
</dbReference>
<sequence>MRKLENNIPIRCSGIAVVLLKKSGFGCKVLLLRRNSEVLKGAWCYIGGGIEQGEKAWEAALREIREETGVESVVLYTSNKFDQFYSPAENYIYMAPVFVGFVDENQEVTVNEEHSDFKWLSFEEAIENVSLPGNDEVLVFIERHFVKKNPPECLRIFN</sequence>
<dbReference type="InterPro" id="IPR000086">
    <property type="entry name" value="NUDIX_hydrolase_dom"/>
</dbReference>
<dbReference type="GO" id="GO:0016787">
    <property type="term" value="F:hydrolase activity"/>
    <property type="evidence" value="ECO:0007669"/>
    <property type="project" value="UniProtKB-KW"/>
</dbReference>
<evidence type="ECO:0000313" key="4">
    <source>
        <dbReference type="EMBL" id="TYS01147.1"/>
    </source>
</evidence>
<dbReference type="Gene3D" id="3.90.79.10">
    <property type="entry name" value="Nucleoside Triphosphate Pyrophosphohydrolase"/>
    <property type="match status" value="1"/>
</dbReference>
<dbReference type="RefSeq" id="WP_148952525.1">
    <property type="nucleotide sequence ID" value="NZ_VTEG01000001.1"/>
</dbReference>
<dbReference type="EMBL" id="VTEG01000001">
    <property type="protein sequence ID" value="TYS01147.1"/>
    <property type="molecule type" value="Genomic_DNA"/>
</dbReference>
<comment type="similarity">
    <text evidence="1">Belongs to the Nudix hydrolase family.</text>
</comment>
<protein>
    <submittedName>
        <fullName evidence="4">NUDIX domain-containing protein</fullName>
    </submittedName>
</protein>
<dbReference type="CDD" id="cd04664">
    <property type="entry name" value="NUDIX_DHNTPase_like"/>
    <property type="match status" value="1"/>
</dbReference>
<organism evidence="4 5">
    <name type="scientific">Rossellomorea vietnamensis</name>
    <dbReference type="NCBI Taxonomy" id="218284"/>
    <lineage>
        <taxon>Bacteria</taxon>
        <taxon>Bacillati</taxon>
        <taxon>Bacillota</taxon>
        <taxon>Bacilli</taxon>
        <taxon>Bacillales</taxon>
        <taxon>Bacillaceae</taxon>
        <taxon>Rossellomorea</taxon>
    </lineage>
</organism>
<dbReference type="Proteomes" id="UP000325182">
    <property type="component" value="Unassembled WGS sequence"/>
</dbReference>
<dbReference type="PROSITE" id="PS51462">
    <property type="entry name" value="NUDIX"/>
    <property type="match status" value="1"/>
</dbReference>
<dbReference type="SUPFAM" id="SSF55811">
    <property type="entry name" value="Nudix"/>
    <property type="match status" value="1"/>
</dbReference>
<evidence type="ECO:0000256" key="1">
    <source>
        <dbReference type="ARBA" id="ARBA00005582"/>
    </source>
</evidence>
<dbReference type="InterPro" id="IPR015797">
    <property type="entry name" value="NUDIX_hydrolase-like_dom_sf"/>
</dbReference>
<evidence type="ECO:0000256" key="2">
    <source>
        <dbReference type="ARBA" id="ARBA00022801"/>
    </source>
</evidence>
<proteinExistence type="inferred from homology"/>
<evidence type="ECO:0000313" key="5">
    <source>
        <dbReference type="Proteomes" id="UP000325182"/>
    </source>
</evidence>
<comment type="caution">
    <text evidence="4">The sequence shown here is derived from an EMBL/GenBank/DDBJ whole genome shotgun (WGS) entry which is preliminary data.</text>
</comment>
<dbReference type="AlphaFoldDB" id="A0A5D4MHV1"/>
<gene>
    <name evidence="4" type="ORF">FZC84_00305</name>
</gene>
<dbReference type="Pfam" id="PF00293">
    <property type="entry name" value="NUDIX"/>
    <property type="match status" value="1"/>
</dbReference>
<dbReference type="PROSITE" id="PS00893">
    <property type="entry name" value="NUDIX_BOX"/>
    <property type="match status" value="1"/>
</dbReference>
<dbReference type="InterPro" id="IPR020084">
    <property type="entry name" value="NUDIX_hydrolase_CS"/>
</dbReference>